<dbReference type="InterPro" id="IPR006664">
    <property type="entry name" value="OMP_bac"/>
</dbReference>
<dbReference type="InterPro" id="IPR036737">
    <property type="entry name" value="OmpA-like_sf"/>
</dbReference>
<evidence type="ECO:0000256" key="5">
    <source>
        <dbReference type="ARBA" id="ARBA00022729"/>
    </source>
</evidence>
<evidence type="ECO:0000256" key="6">
    <source>
        <dbReference type="ARBA" id="ARBA00023065"/>
    </source>
</evidence>
<dbReference type="GO" id="GO:0046930">
    <property type="term" value="C:pore complex"/>
    <property type="evidence" value="ECO:0007669"/>
    <property type="project" value="UniProtKB-KW"/>
</dbReference>
<comment type="subcellular location">
    <subcellularLocation>
        <location evidence="1">Cell outer membrane</location>
        <topology evidence="1">Multi-pass membrane protein</topology>
    </subcellularLocation>
</comment>
<dbReference type="InterPro" id="IPR027385">
    <property type="entry name" value="Beta-barrel_OMP"/>
</dbReference>
<dbReference type="InterPro" id="IPR050330">
    <property type="entry name" value="Bact_OuterMem_StrucFunc"/>
</dbReference>
<dbReference type="SUPFAM" id="SSF103088">
    <property type="entry name" value="OmpA-like"/>
    <property type="match status" value="1"/>
</dbReference>
<dbReference type="InterPro" id="IPR006665">
    <property type="entry name" value="OmpA-like"/>
</dbReference>
<evidence type="ECO:0000256" key="2">
    <source>
        <dbReference type="ARBA" id="ARBA00022448"/>
    </source>
</evidence>
<dbReference type="Pfam" id="PF00691">
    <property type="entry name" value="OmpA"/>
    <property type="match status" value="1"/>
</dbReference>
<keyword evidence="9" id="KW-0998">Cell outer membrane</keyword>
<feature type="chain" id="PRO_5044368617" description="OmpA-like domain-containing protein" evidence="11">
    <location>
        <begin position="23"/>
        <end position="329"/>
    </location>
</feature>
<dbReference type="PANTHER" id="PTHR30329:SF21">
    <property type="entry name" value="LIPOPROTEIN YIAD-RELATED"/>
    <property type="match status" value="1"/>
</dbReference>
<dbReference type="Pfam" id="PF13505">
    <property type="entry name" value="OMP_b-brl"/>
    <property type="match status" value="1"/>
</dbReference>
<dbReference type="STRING" id="1549855.AY555_07980"/>
<evidence type="ECO:0000256" key="1">
    <source>
        <dbReference type="ARBA" id="ARBA00004571"/>
    </source>
</evidence>
<dbReference type="PRINTS" id="PR01021">
    <property type="entry name" value="OMPADOMAIN"/>
</dbReference>
<name>A0A143DFQ8_9PROT</name>
<dbReference type="EMBL" id="CP014525">
    <property type="protein sequence ID" value="AMW35123.1"/>
    <property type="molecule type" value="Genomic_DNA"/>
</dbReference>
<dbReference type="KEGG" id="hjo:AY555_07980"/>
<keyword evidence="7" id="KW-0626">Porin</keyword>
<evidence type="ECO:0000313" key="13">
    <source>
        <dbReference type="EMBL" id="AMW35123.1"/>
    </source>
</evidence>
<reference evidence="13 14" key="1">
    <citation type="submission" date="2016-02" db="EMBL/GenBank/DDBJ databases">
        <title>Complete Genome of H5569, the type strain of the newly described species Haematospirillium jordaniae.</title>
        <authorList>
            <person name="Nicholson A.C."/>
            <person name="Humrighouse B.W."/>
            <person name="Loparov V."/>
            <person name="McQuiston J.R."/>
        </authorList>
    </citation>
    <scope>NUCLEOTIDE SEQUENCE [LARGE SCALE GENOMIC DNA]</scope>
    <source>
        <strain evidence="13 14">H5569</strain>
    </source>
</reference>
<dbReference type="InterPro" id="IPR011250">
    <property type="entry name" value="OMP/PagP_B-barrel"/>
</dbReference>
<feature type="domain" description="OmpA-like" evidence="12">
    <location>
        <begin position="215"/>
        <end position="329"/>
    </location>
</feature>
<dbReference type="RefSeq" id="WP_066135423.1">
    <property type="nucleotide sequence ID" value="NZ_CP014525.1"/>
</dbReference>
<dbReference type="CDD" id="cd07185">
    <property type="entry name" value="OmpA_C-like"/>
    <property type="match status" value="1"/>
</dbReference>
<keyword evidence="4" id="KW-0812">Transmembrane</keyword>
<dbReference type="GeneID" id="53317094"/>
<dbReference type="AlphaFoldDB" id="A0A143DFQ8"/>
<dbReference type="GO" id="GO:0006811">
    <property type="term" value="P:monoatomic ion transport"/>
    <property type="evidence" value="ECO:0007669"/>
    <property type="project" value="UniProtKB-KW"/>
</dbReference>
<evidence type="ECO:0000256" key="3">
    <source>
        <dbReference type="ARBA" id="ARBA00022452"/>
    </source>
</evidence>
<evidence type="ECO:0000256" key="4">
    <source>
        <dbReference type="ARBA" id="ARBA00022692"/>
    </source>
</evidence>
<dbReference type="PANTHER" id="PTHR30329">
    <property type="entry name" value="STATOR ELEMENT OF FLAGELLAR MOTOR COMPLEX"/>
    <property type="match status" value="1"/>
</dbReference>
<dbReference type="SUPFAM" id="SSF56925">
    <property type="entry name" value="OMPA-like"/>
    <property type="match status" value="1"/>
</dbReference>
<feature type="signal peptide" evidence="11">
    <location>
        <begin position="1"/>
        <end position="22"/>
    </location>
</feature>
<sequence>MRVIHALVAAGIAAALPSASQAQWYVGADAGMGFNQKADVEKNGTNLETSYKWGPAILGHVGYSFGHLKLEGELGWRRNSVKDVSHANGSGHTSAYSTMINGVVDFVPEGKFHPFVGAGIGVAKIDTSMVRSGGADRYKGDGWQFAYQAFGGAAYDISHNWAISAQYRYFGTMDYEVKTPAGATLDAEYNNHAVLVGLNYSFGKASAMPPAPTAADPAAMHKNYIVFFDFNKSELTKEATAILNQAAVAIKKGHMARVSVTGHTDLSGSADYNMKLSKRRAEAVKHYLVRQGLKSSEISVVAKGESNPLVPTADGVREPQNRRAEIVIP</sequence>
<dbReference type="GO" id="GO:0009279">
    <property type="term" value="C:cell outer membrane"/>
    <property type="evidence" value="ECO:0007669"/>
    <property type="project" value="UniProtKB-SubCell"/>
</dbReference>
<protein>
    <recommendedName>
        <fullName evidence="12">OmpA-like domain-containing protein</fullName>
    </recommendedName>
</protein>
<keyword evidence="6" id="KW-0406">Ion transport</keyword>
<evidence type="ECO:0000256" key="9">
    <source>
        <dbReference type="ARBA" id="ARBA00023237"/>
    </source>
</evidence>
<evidence type="ECO:0000313" key="14">
    <source>
        <dbReference type="Proteomes" id="UP000076066"/>
    </source>
</evidence>
<evidence type="ECO:0000256" key="8">
    <source>
        <dbReference type="ARBA" id="ARBA00023136"/>
    </source>
</evidence>
<gene>
    <name evidence="13" type="ORF">AY555_07980</name>
</gene>
<keyword evidence="8 10" id="KW-0472">Membrane</keyword>
<keyword evidence="14" id="KW-1185">Reference proteome</keyword>
<dbReference type="Gene3D" id="3.30.1330.60">
    <property type="entry name" value="OmpA-like domain"/>
    <property type="match status" value="1"/>
</dbReference>
<dbReference type="Gene3D" id="2.40.160.20">
    <property type="match status" value="1"/>
</dbReference>
<accession>A0A143DFQ8</accession>
<keyword evidence="2" id="KW-0813">Transport</keyword>
<evidence type="ECO:0000259" key="12">
    <source>
        <dbReference type="PROSITE" id="PS51123"/>
    </source>
</evidence>
<evidence type="ECO:0000256" key="7">
    <source>
        <dbReference type="ARBA" id="ARBA00023114"/>
    </source>
</evidence>
<evidence type="ECO:0000256" key="10">
    <source>
        <dbReference type="PROSITE-ProRule" id="PRU00473"/>
    </source>
</evidence>
<organism evidence="13 14">
    <name type="scientific">Haematospirillum jordaniae</name>
    <dbReference type="NCBI Taxonomy" id="1549855"/>
    <lineage>
        <taxon>Bacteria</taxon>
        <taxon>Pseudomonadati</taxon>
        <taxon>Pseudomonadota</taxon>
        <taxon>Alphaproteobacteria</taxon>
        <taxon>Rhodospirillales</taxon>
        <taxon>Novispirillaceae</taxon>
        <taxon>Haematospirillum</taxon>
    </lineage>
</organism>
<dbReference type="GO" id="GO:0015288">
    <property type="term" value="F:porin activity"/>
    <property type="evidence" value="ECO:0007669"/>
    <property type="project" value="UniProtKB-KW"/>
</dbReference>
<evidence type="ECO:0000256" key="11">
    <source>
        <dbReference type="SAM" id="SignalP"/>
    </source>
</evidence>
<proteinExistence type="predicted"/>
<keyword evidence="5 11" id="KW-0732">Signal</keyword>
<dbReference type="OrthoDB" id="189250at2"/>
<keyword evidence="3" id="KW-1134">Transmembrane beta strand</keyword>
<dbReference type="Proteomes" id="UP000076066">
    <property type="component" value="Chromosome"/>
</dbReference>
<dbReference type="PROSITE" id="PS51123">
    <property type="entry name" value="OMPA_2"/>
    <property type="match status" value="1"/>
</dbReference>